<dbReference type="AlphaFoldDB" id="A0A0X3APM7"/>
<organism evidence="6 7">
    <name type="scientific">Apibacter mensalis</name>
    <dbReference type="NCBI Taxonomy" id="1586267"/>
    <lineage>
        <taxon>Bacteria</taxon>
        <taxon>Pseudomonadati</taxon>
        <taxon>Bacteroidota</taxon>
        <taxon>Flavobacteriia</taxon>
        <taxon>Flavobacteriales</taxon>
        <taxon>Weeksellaceae</taxon>
        <taxon>Apibacter</taxon>
    </lineage>
</organism>
<dbReference type="InterPro" id="IPR026591">
    <property type="entry name" value="Sirtuin_cat_small_dom_sf"/>
</dbReference>
<feature type="domain" description="Deacetylase sirtuin-type" evidence="5">
    <location>
        <begin position="1"/>
        <end position="227"/>
    </location>
</feature>
<dbReference type="Proteomes" id="UP000182761">
    <property type="component" value="Unassembled WGS sequence"/>
</dbReference>
<evidence type="ECO:0000256" key="2">
    <source>
        <dbReference type="ARBA" id="ARBA00022679"/>
    </source>
</evidence>
<dbReference type="Pfam" id="PF02146">
    <property type="entry name" value="SIR2"/>
    <property type="match status" value="1"/>
</dbReference>
<dbReference type="EC" id="2.3.1.286" evidence="1"/>
<dbReference type="PANTHER" id="PTHR11085:SF4">
    <property type="entry name" value="NAD-DEPENDENT PROTEIN DEACYLASE"/>
    <property type="match status" value="1"/>
</dbReference>
<proteinExistence type="predicted"/>
<dbReference type="Gene3D" id="3.30.1600.10">
    <property type="entry name" value="SIR2/SIRT2 'Small Domain"/>
    <property type="match status" value="1"/>
</dbReference>
<evidence type="ECO:0000256" key="3">
    <source>
        <dbReference type="ARBA" id="ARBA00023027"/>
    </source>
</evidence>
<dbReference type="OrthoDB" id="9800582at2"/>
<dbReference type="InterPro" id="IPR003000">
    <property type="entry name" value="Sirtuin"/>
</dbReference>
<gene>
    <name evidence="6" type="ORF">Ga0061079_104124</name>
</gene>
<dbReference type="PROSITE" id="PS50305">
    <property type="entry name" value="SIRTUIN"/>
    <property type="match status" value="1"/>
</dbReference>
<comment type="caution">
    <text evidence="4">Lacks conserved residue(s) required for the propagation of feature annotation.</text>
</comment>
<protein>
    <recommendedName>
        <fullName evidence="1">protein acetyllysine N-acetyltransferase</fullName>
        <ecNumber evidence="1">2.3.1.286</ecNumber>
    </recommendedName>
</protein>
<dbReference type="RefSeq" id="WP_055425216.1">
    <property type="nucleotide sequence ID" value="NZ_FCOR01000004.1"/>
</dbReference>
<dbReference type="InterPro" id="IPR029035">
    <property type="entry name" value="DHS-like_NAD/FAD-binding_dom"/>
</dbReference>
<dbReference type="PANTHER" id="PTHR11085">
    <property type="entry name" value="NAD-DEPENDENT PROTEIN DEACYLASE SIRTUIN-5, MITOCHONDRIAL-RELATED"/>
    <property type="match status" value="1"/>
</dbReference>
<evidence type="ECO:0000256" key="4">
    <source>
        <dbReference type="PROSITE-ProRule" id="PRU00236"/>
    </source>
</evidence>
<keyword evidence="7" id="KW-1185">Reference proteome</keyword>
<dbReference type="InterPro" id="IPR050134">
    <property type="entry name" value="NAD-dep_sirtuin_deacylases"/>
</dbReference>
<evidence type="ECO:0000313" key="7">
    <source>
        <dbReference type="Proteomes" id="UP000182761"/>
    </source>
</evidence>
<evidence type="ECO:0000313" key="6">
    <source>
        <dbReference type="EMBL" id="CVK16005.1"/>
    </source>
</evidence>
<dbReference type="GO" id="GO:0017136">
    <property type="term" value="F:histone deacetylase activity, NAD-dependent"/>
    <property type="evidence" value="ECO:0007669"/>
    <property type="project" value="TreeGrafter"/>
</dbReference>
<dbReference type="GO" id="GO:0070403">
    <property type="term" value="F:NAD+ binding"/>
    <property type="evidence" value="ECO:0007669"/>
    <property type="project" value="InterPro"/>
</dbReference>
<evidence type="ECO:0000259" key="5">
    <source>
        <dbReference type="PROSITE" id="PS50305"/>
    </source>
</evidence>
<evidence type="ECO:0000256" key="1">
    <source>
        <dbReference type="ARBA" id="ARBA00012928"/>
    </source>
</evidence>
<dbReference type="EMBL" id="FCOR01000004">
    <property type="protein sequence ID" value="CVK16005.1"/>
    <property type="molecule type" value="Genomic_DNA"/>
</dbReference>
<accession>A0A0X3APM7</accession>
<reference evidence="6 7" key="1">
    <citation type="submission" date="2016-01" db="EMBL/GenBank/DDBJ databases">
        <authorList>
            <person name="McClelland M."/>
            <person name="Jain A."/>
            <person name="Saraogi P."/>
            <person name="Mendelson R."/>
            <person name="Westerman R."/>
            <person name="SanMiguel P."/>
            <person name="Csonka L."/>
        </authorList>
    </citation>
    <scope>NUCLEOTIDE SEQUENCE [LARGE SCALE GENOMIC DNA]</scope>
    <source>
        <strain evidence="6 7">R-53146</strain>
    </source>
</reference>
<dbReference type="InterPro" id="IPR026590">
    <property type="entry name" value="Ssirtuin_cat_dom"/>
</dbReference>
<name>A0A0X3APM7_9FLAO</name>
<dbReference type="Gene3D" id="3.40.50.1220">
    <property type="entry name" value="TPP-binding domain"/>
    <property type="match status" value="1"/>
</dbReference>
<keyword evidence="2" id="KW-0808">Transferase</keyword>
<dbReference type="STRING" id="1586267.GCA_001418685_00843"/>
<dbReference type="SUPFAM" id="SSF52467">
    <property type="entry name" value="DHS-like NAD/FAD-binding domain"/>
    <property type="match status" value="1"/>
</dbReference>
<sequence length="227" mass="25927">MKKKLVVLTGAGMSAESGLSTFRDSGGLWENYKVQEVASVEGWYKNPELVQNFYNMRRAELQKHDPNRGHYLLKELESIFDISIITQNVDNFHERAQSTRILHLHGELTKVRSETNESLIYETFQDVHMGDLAEDGGQLRPHIVWFGEMVPEMEKAIEITQNADIFLIIGSSLQVYPAASLLDFVPVTSKIFVIDPKPVETNLRHDIIFIQKGASEGLEYFKDHYLS</sequence>
<keyword evidence="3" id="KW-0520">NAD</keyword>